<dbReference type="InterPro" id="IPR010559">
    <property type="entry name" value="Sig_transdc_His_kin_internal"/>
</dbReference>
<evidence type="ECO:0000256" key="12">
    <source>
        <dbReference type="SAM" id="Phobius"/>
    </source>
</evidence>
<dbReference type="SMART" id="SM00304">
    <property type="entry name" value="HAMP"/>
    <property type="match status" value="1"/>
</dbReference>
<dbReference type="Pfam" id="PF02518">
    <property type="entry name" value="HATPase_c"/>
    <property type="match status" value="1"/>
</dbReference>
<dbReference type="GO" id="GO:0000155">
    <property type="term" value="F:phosphorelay sensor kinase activity"/>
    <property type="evidence" value="ECO:0007669"/>
    <property type="project" value="InterPro"/>
</dbReference>
<protein>
    <recommendedName>
        <fullName evidence="3">histidine kinase</fullName>
        <ecNumber evidence="3">2.7.13.3</ecNumber>
    </recommendedName>
</protein>
<proteinExistence type="predicted"/>
<evidence type="ECO:0000256" key="5">
    <source>
        <dbReference type="ARBA" id="ARBA00022553"/>
    </source>
</evidence>
<feature type="transmembrane region" description="Helical" evidence="12">
    <location>
        <begin position="9"/>
        <end position="28"/>
    </location>
</feature>
<keyword evidence="6" id="KW-0808">Transferase</keyword>
<evidence type="ECO:0000259" key="14">
    <source>
        <dbReference type="PROSITE" id="PS50885"/>
    </source>
</evidence>
<keyword evidence="7" id="KW-0547">Nucleotide-binding</keyword>
<feature type="domain" description="HAMP" evidence="14">
    <location>
        <begin position="198"/>
        <end position="251"/>
    </location>
</feature>
<evidence type="ECO:0000259" key="13">
    <source>
        <dbReference type="PROSITE" id="PS50109"/>
    </source>
</evidence>
<accession>A0A0U1NWQ8</accession>
<evidence type="ECO:0000256" key="9">
    <source>
        <dbReference type="ARBA" id="ARBA00022840"/>
    </source>
</evidence>
<keyword evidence="9" id="KW-0067">ATP-binding</keyword>
<comment type="subcellular location">
    <subcellularLocation>
        <location evidence="2">Cell membrane</location>
        <topology evidence="2">Multi-pass membrane protein</topology>
    </subcellularLocation>
</comment>
<dbReference type="STRING" id="1499688.BN000_02221"/>
<keyword evidence="11 12" id="KW-0472">Membrane</keyword>
<dbReference type="OrthoDB" id="9776552at2"/>
<dbReference type="InterPro" id="IPR005467">
    <property type="entry name" value="His_kinase_dom"/>
</dbReference>
<keyword evidence="5" id="KW-0597">Phosphoprotein</keyword>
<evidence type="ECO:0000256" key="6">
    <source>
        <dbReference type="ARBA" id="ARBA00022679"/>
    </source>
</evidence>
<dbReference type="PROSITE" id="PS50109">
    <property type="entry name" value="HIS_KIN"/>
    <property type="match status" value="1"/>
</dbReference>
<keyword evidence="12" id="KW-1133">Transmembrane helix</keyword>
<dbReference type="InterPro" id="IPR050640">
    <property type="entry name" value="Bact_2-comp_sensor_kinase"/>
</dbReference>
<dbReference type="InterPro" id="IPR003660">
    <property type="entry name" value="HAMP_dom"/>
</dbReference>
<keyword evidence="16" id="KW-1185">Reference proteome</keyword>
<evidence type="ECO:0000256" key="3">
    <source>
        <dbReference type="ARBA" id="ARBA00012438"/>
    </source>
</evidence>
<dbReference type="PANTHER" id="PTHR34220:SF7">
    <property type="entry name" value="SENSOR HISTIDINE KINASE YPDA"/>
    <property type="match status" value="1"/>
</dbReference>
<dbReference type="SUPFAM" id="SSF55874">
    <property type="entry name" value="ATPase domain of HSP90 chaperone/DNA topoisomerase II/histidine kinase"/>
    <property type="match status" value="1"/>
</dbReference>
<dbReference type="Proteomes" id="UP000199087">
    <property type="component" value="Unassembled WGS sequence"/>
</dbReference>
<keyword evidence="10" id="KW-0902">Two-component regulatory system</keyword>
<keyword evidence="4" id="KW-1003">Cell membrane</keyword>
<evidence type="ECO:0000256" key="8">
    <source>
        <dbReference type="ARBA" id="ARBA00022777"/>
    </source>
</evidence>
<keyword evidence="12" id="KW-0812">Transmembrane</keyword>
<dbReference type="Gene3D" id="6.10.340.10">
    <property type="match status" value="1"/>
</dbReference>
<evidence type="ECO:0000256" key="10">
    <source>
        <dbReference type="ARBA" id="ARBA00023012"/>
    </source>
</evidence>
<dbReference type="Pfam" id="PF06580">
    <property type="entry name" value="His_kinase"/>
    <property type="match status" value="1"/>
</dbReference>
<comment type="catalytic activity">
    <reaction evidence="1">
        <text>ATP + protein L-histidine = ADP + protein N-phospho-L-histidine.</text>
        <dbReference type="EC" id="2.7.13.3"/>
    </reaction>
</comment>
<dbReference type="InterPro" id="IPR003594">
    <property type="entry name" value="HATPase_dom"/>
</dbReference>
<dbReference type="Pfam" id="PF00672">
    <property type="entry name" value="HAMP"/>
    <property type="match status" value="1"/>
</dbReference>
<gene>
    <name evidence="15" type="ORF">BN000_02221</name>
</gene>
<dbReference type="Gene3D" id="3.30.565.10">
    <property type="entry name" value="Histidine kinase-like ATPase, C-terminal domain"/>
    <property type="match status" value="1"/>
</dbReference>
<evidence type="ECO:0000313" key="15">
    <source>
        <dbReference type="EMBL" id="CRK82298.1"/>
    </source>
</evidence>
<evidence type="ECO:0000256" key="11">
    <source>
        <dbReference type="ARBA" id="ARBA00023136"/>
    </source>
</evidence>
<evidence type="ECO:0000256" key="2">
    <source>
        <dbReference type="ARBA" id="ARBA00004651"/>
    </source>
</evidence>
<dbReference type="EMBL" id="CVRB01000002">
    <property type="protein sequence ID" value="CRK82298.1"/>
    <property type="molecule type" value="Genomic_DNA"/>
</dbReference>
<evidence type="ECO:0000256" key="1">
    <source>
        <dbReference type="ARBA" id="ARBA00000085"/>
    </source>
</evidence>
<name>A0A0U1NWQ8_9BACI</name>
<dbReference type="PROSITE" id="PS50885">
    <property type="entry name" value="HAMP"/>
    <property type="match status" value="1"/>
</dbReference>
<dbReference type="SUPFAM" id="SSF158472">
    <property type="entry name" value="HAMP domain-like"/>
    <property type="match status" value="1"/>
</dbReference>
<dbReference type="AlphaFoldDB" id="A0A0U1NWQ8"/>
<dbReference type="EC" id="2.7.13.3" evidence="3"/>
<organism evidence="15 16">
    <name type="scientific">Neobacillus massiliamazoniensis</name>
    <dbReference type="NCBI Taxonomy" id="1499688"/>
    <lineage>
        <taxon>Bacteria</taxon>
        <taxon>Bacillati</taxon>
        <taxon>Bacillota</taxon>
        <taxon>Bacilli</taxon>
        <taxon>Bacillales</taxon>
        <taxon>Bacillaceae</taxon>
        <taxon>Neobacillus</taxon>
    </lineage>
</organism>
<feature type="transmembrane region" description="Helical" evidence="12">
    <location>
        <begin position="172"/>
        <end position="196"/>
    </location>
</feature>
<keyword evidence="8 15" id="KW-0418">Kinase</keyword>
<evidence type="ECO:0000256" key="4">
    <source>
        <dbReference type="ARBA" id="ARBA00022475"/>
    </source>
</evidence>
<sequence length="492" mass="57382">MIFRIRTKLLLYFIVLVILLTSVGILFYKSSEKVLGEYNDSFEKFLLLNDISQRTNSISEKLHAYILDKEERYHQDYKTEKLYLVKDQKRLYQVMNSNDINLVNYKNMIDSYLDECDATVGAFQREDINGYSEHFNEVLKIASFLHESTLAILNNKLTDYQKFYDQMDKQNYYYRMMALSLFAAAFFLSTLLALWISGGITRPISLLSKAAKEISKGNLEGEEIKILTKDELKPLTETFNHMRTNLRQLVLEIKQKSELDKLLKEMELKRLQHQINPHFLFNTLNTVSKMAYLEEAEQTSRLIEAVAALLRYNLGDLNKASTLREEVRIVKEYFFIQRTRFGDRIQFIIDIEDDCLDIEVPRLILQPIIENAFVHGVESYEENAEILLDIYHDQDKVYVEVIDNGKGMDETTKKRILQYMEGTETDNMVNQEKTNGHSTGIGVKNVIRRLQLFYQRKDIVEIESEIGKGANFRLIIPVVTKGGKDLVKNSHC</sequence>
<evidence type="ECO:0000313" key="16">
    <source>
        <dbReference type="Proteomes" id="UP000199087"/>
    </source>
</evidence>
<dbReference type="GO" id="GO:0005524">
    <property type="term" value="F:ATP binding"/>
    <property type="evidence" value="ECO:0007669"/>
    <property type="project" value="UniProtKB-KW"/>
</dbReference>
<dbReference type="InterPro" id="IPR036890">
    <property type="entry name" value="HATPase_C_sf"/>
</dbReference>
<reference evidence="16" key="1">
    <citation type="submission" date="2015-05" db="EMBL/GenBank/DDBJ databases">
        <authorList>
            <person name="Urmite Genomes"/>
        </authorList>
    </citation>
    <scope>NUCLEOTIDE SEQUENCE [LARGE SCALE GENOMIC DNA]</scope>
    <source>
        <strain evidence="16">LF1</strain>
    </source>
</reference>
<evidence type="ECO:0000256" key="7">
    <source>
        <dbReference type="ARBA" id="ARBA00022741"/>
    </source>
</evidence>
<dbReference type="PANTHER" id="PTHR34220">
    <property type="entry name" value="SENSOR HISTIDINE KINASE YPDA"/>
    <property type="match status" value="1"/>
</dbReference>
<dbReference type="RefSeq" id="WP_090634152.1">
    <property type="nucleotide sequence ID" value="NZ_CVRB01000002.1"/>
</dbReference>
<dbReference type="CDD" id="cd06225">
    <property type="entry name" value="HAMP"/>
    <property type="match status" value="1"/>
</dbReference>
<feature type="domain" description="Histidine kinase" evidence="13">
    <location>
        <begin position="294"/>
        <end position="480"/>
    </location>
</feature>
<dbReference type="GO" id="GO:0005886">
    <property type="term" value="C:plasma membrane"/>
    <property type="evidence" value="ECO:0007669"/>
    <property type="project" value="UniProtKB-SubCell"/>
</dbReference>